<dbReference type="GO" id="GO:0006171">
    <property type="term" value="P:cAMP biosynthetic process"/>
    <property type="evidence" value="ECO:0007669"/>
    <property type="project" value="TreeGrafter"/>
</dbReference>
<keyword evidence="1" id="KW-1133">Transmembrane helix</keyword>
<dbReference type="CDD" id="cd06225">
    <property type="entry name" value="HAMP"/>
    <property type="match status" value="1"/>
</dbReference>
<keyword evidence="5" id="KW-1185">Reference proteome</keyword>
<dbReference type="SUPFAM" id="SSF55073">
    <property type="entry name" value="Nucleotide cyclase"/>
    <property type="match status" value="1"/>
</dbReference>
<dbReference type="Gene3D" id="1.10.8.500">
    <property type="entry name" value="HAMP domain in histidine kinase"/>
    <property type="match status" value="1"/>
</dbReference>
<dbReference type="CDD" id="cd18774">
    <property type="entry name" value="PDC2_HK_sensor"/>
    <property type="match status" value="1"/>
</dbReference>
<evidence type="ECO:0000259" key="3">
    <source>
        <dbReference type="PROSITE" id="PS50885"/>
    </source>
</evidence>
<proteinExistence type="predicted"/>
<dbReference type="InterPro" id="IPR029151">
    <property type="entry name" value="Sensor-like_sf"/>
</dbReference>
<keyword evidence="1" id="KW-0812">Transmembrane</keyword>
<sequence>MKHPFYVKILVIFSLTTFLLASALIYLGYSTGLGLRNESTAQLITHAEESLERYVTARFHAGSIIEMTLAQVPETEAALDGNPDAAEIVIRALTPVFANFQSMTGAYLAGRARPHLYIARIDRLPEDHPIRIIAPADSLYAVERVVPIKESHKAHWIFLDEQIVVTAMTDLDDKKISPESMDWFHLALERGQSILTPPHIFSHTGQVGMTVATPLTNGQDVIAVNFSLPDLSNLLGSIRLSPRTFISLASEDGVLLHRTDKQEARVLPQSSGALERAIESLFKQNAVGKARIVKAAGEDHMVYIGRLRPEEDHNVYLTVSAPMSELNKDVDSLLIQSLIIAALIVAASLIFVVSLSRLISAPISQVAHIAGQIARLDFSSSLDIQSRISEIAQLSSAMKRMQEGLTVFGRYVPRQLVQKIMSAPESSNLGGESREISIMFTDVRGFTSFAEKLPSDKLLRMTSEYFEVMTGCIMNRQGIVDKFIGDAVMAFWNAPEENPDHVAHACEAALDAQAALQEFNRKQAAAGQPEYCTRFGLNVGECAIGNVGSSDRMNYTPFGSVVNMASRIEGINKHYGTQILVTEEVRDRVRDRFLFRPIDQVIPKGASIPIILFELLGRSDDAGKQTQALLRDWQMAYDALQAGRPAEALNLFEAIEKTHPEDPALPPIIARCRQALEPED</sequence>
<reference evidence="4 5" key="1">
    <citation type="submission" date="2018-07" db="EMBL/GenBank/DDBJ databases">
        <title>Genomic Encyclopedia of Type Strains, Phase III (KMG-III): the genomes of soil and plant-associated and newly described type strains.</title>
        <authorList>
            <person name="Whitman W."/>
        </authorList>
    </citation>
    <scope>NUCLEOTIDE SEQUENCE [LARGE SCALE GENOMIC DNA]</scope>
    <source>
        <strain evidence="4 5">CECT 8488</strain>
    </source>
</reference>
<accession>A0A3D9H3W0</accession>
<dbReference type="Gene3D" id="3.30.450.20">
    <property type="entry name" value="PAS domain"/>
    <property type="match status" value="2"/>
</dbReference>
<dbReference type="Pfam" id="PF00672">
    <property type="entry name" value="HAMP"/>
    <property type="match status" value="1"/>
</dbReference>
<dbReference type="SUPFAM" id="SSF103190">
    <property type="entry name" value="Sensory domain-like"/>
    <property type="match status" value="1"/>
</dbReference>
<dbReference type="Proteomes" id="UP000256845">
    <property type="component" value="Unassembled WGS sequence"/>
</dbReference>
<dbReference type="Gene3D" id="3.30.70.1230">
    <property type="entry name" value="Nucleotide cyclase"/>
    <property type="match status" value="1"/>
</dbReference>
<dbReference type="InterPro" id="IPR003660">
    <property type="entry name" value="HAMP_dom"/>
</dbReference>
<dbReference type="CDD" id="cd07302">
    <property type="entry name" value="CHD"/>
    <property type="match status" value="1"/>
</dbReference>
<dbReference type="GO" id="GO:0004016">
    <property type="term" value="F:adenylate cyclase activity"/>
    <property type="evidence" value="ECO:0007669"/>
    <property type="project" value="UniProtKB-ARBA"/>
</dbReference>
<evidence type="ECO:0000313" key="4">
    <source>
        <dbReference type="EMBL" id="RED44179.1"/>
    </source>
</evidence>
<dbReference type="EMBL" id="QRDW01000016">
    <property type="protein sequence ID" value="RED44179.1"/>
    <property type="molecule type" value="Genomic_DNA"/>
</dbReference>
<dbReference type="Pfam" id="PF00211">
    <property type="entry name" value="Guanylate_cyc"/>
    <property type="match status" value="1"/>
</dbReference>
<organism evidence="4 5">
    <name type="scientific">Aestuariispira insulae</name>
    <dbReference type="NCBI Taxonomy" id="1461337"/>
    <lineage>
        <taxon>Bacteria</taxon>
        <taxon>Pseudomonadati</taxon>
        <taxon>Pseudomonadota</taxon>
        <taxon>Alphaproteobacteria</taxon>
        <taxon>Rhodospirillales</taxon>
        <taxon>Kiloniellaceae</taxon>
        <taxon>Aestuariispira</taxon>
    </lineage>
</organism>
<evidence type="ECO:0000313" key="5">
    <source>
        <dbReference type="Proteomes" id="UP000256845"/>
    </source>
</evidence>
<dbReference type="InterPro" id="IPR050697">
    <property type="entry name" value="Adenylyl/Guanylyl_Cyclase_3/4"/>
</dbReference>
<feature type="domain" description="HAMP" evidence="3">
    <location>
        <begin position="357"/>
        <end position="410"/>
    </location>
</feature>
<evidence type="ECO:0000259" key="2">
    <source>
        <dbReference type="PROSITE" id="PS50125"/>
    </source>
</evidence>
<gene>
    <name evidence="4" type="ORF">DFP90_11620</name>
</gene>
<dbReference type="OrthoDB" id="9762462at2"/>
<comment type="caution">
    <text evidence="4">The sequence shown here is derived from an EMBL/GenBank/DDBJ whole genome shotgun (WGS) entry which is preliminary data.</text>
</comment>
<protein>
    <submittedName>
        <fullName evidence="4">Adenylate cyclase</fullName>
    </submittedName>
</protein>
<dbReference type="GO" id="GO:0035556">
    <property type="term" value="P:intracellular signal transduction"/>
    <property type="evidence" value="ECO:0007669"/>
    <property type="project" value="InterPro"/>
</dbReference>
<dbReference type="PANTHER" id="PTHR43081:SF1">
    <property type="entry name" value="ADENYLATE CYCLASE, TERMINAL-DIFFERENTIATION SPECIFIC"/>
    <property type="match status" value="1"/>
</dbReference>
<dbReference type="RefSeq" id="WP_115939215.1">
    <property type="nucleotide sequence ID" value="NZ_QRDW01000016.1"/>
</dbReference>
<feature type="domain" description="Guanylate cyclase" evidence="2">
    <location>
        <begin position="437"/>
        <end position="569"/>
    </location>
</feature>
<dbReference type="PROSITE" id="PS50885">
    <property type="entry name" value="HAMP"/>
    <property type="match status" value="1"/>
</dbReference>
<dbReference type="PROSITE" id="PS50125">
    <property type="entry name" value="GUANYLATE_CYCLASE_2"/>
    <property type="match status" value="1"/>
</dbReference>
<dbReference type="SUPFAM" id="SSF158472">
    <property type="entry name" value="HAMP domain-like"/>
    <property type="match status" value="1"/>
</dbReference>
<dbReference type="SMART" id="SM00044">
    <property type="entry name" value="CYCc"/>
    <property type="match status" value="1"/>
</dbReference>
<dbReference type="PANTHER" id="PTHR43081">
    <property type="entry name" value="ADENYLATE CYCLASE, TERMINAL-DIFFERENTIATION SPECIFIC-RELATED"/>
    <property type="match status" value="1"/>
</dbReference>
<evidence type="ECO:0000256" key="1">
    <source>
        <dbReference type="SAM" id="Phobius"/>
    </source>
</evidence>
<dbReference type="GO" id="GO:0016020">
    <property type="term" value="C:membrane"/>
    <property type="evidence" value="ECO:0007669"/>
    <property type="project" value="InterPro"/>
</dbReference>
<dbReference type="SMART" id="SM00304">
    <property type="entry name" value="HAMP"/>
    <property type="match status" value="1"/>
</dbReference>
<dbReference type="InterPro" id="IPR029787">
    <property type="entry name" value="Nucleotide_cyclase"/>
</dbReference>
<feature type="transmembrane region" description="Helical" evidence="1">
    <location>
        <begin position="333"/>
        <end position="355"/>
    </location>
</feature>
<dbReference type="InterPro" id="IPR001054">
    <property type="entry name" value="A/G_cyclase"/>
</dbReference>
<feature type="transmembrane region" description="Helical" evidence="1">
    <location>
        <begin position="6"/>
        <end position="29"/>
    </location>
</feature>
<name>A0A3D9H3W0_9PROT</name>
<dbReference type="AlphaFoldDB" id="A0A3D9H3W0"/>
<keyword evidence="1" id="KW-0472">Membrane</keyword>